<sequence length="259" mass="30024">MSKQLKGLIYLLLYGTSFVRAITIRDELTTTTVSSSGNPVETSTYRITQPKAKNPSHRVPEYLQRVRNGFVYEDADDVIRVIEPPKHFEQLKMLMQSRQNIPAPEIRERGTVKTKPTRPLTKAKPKKSLRPQRTTTKKPVENDLEIQETEQLPVEILASVRKTENYLRKFKPKLPLAPLQRVKTKKIHTVIWEKAQEQQQYVQGQEKKVGGIRHFAESKQRRKFLKKRIKRAAASPQPLKGEDLLEHIDELALLQIHLK</sequence>
<dbReference type="Proteomes" id="UP000095300">
    <property type="component" value="Unassembled WGS sequence"/>
</dbReference>
<dbReference type="VEuPathDB" id="VectorBase:SCAU004187"/>
<gene>
    <name evidence="2" type="primary">106093427</name>
</gene>
<feature type="region of interest" description="Disordered" evidence="1">
    <location>
        <begin position="107"/>
        <end position="137"/>
    </location>
</feature>
<evidence type="ECO:0000313" key="3">
    <source>
        <dbReference type="Proteomes" id="UP000095300"/>
    </source>
</evidence>
<dbReference type="EnsemblMetazoa" id="SCAU004187-RA">
    <property type="protein sequence ID" value="SCAU004187-PA"/>
    <property type="gene ID" value="SCAU004187"/>
</dbReference>
<evidence type="ECO:0000256" key="1">
    <source>
        <dbReference type="SAM" id="MobiDB-lite"/>
    </source>
</evidence>
<dbReference type="OrthoDB" id="7964190at2759"/>
<keyword evidence="3" id="KW-1185">Reference proteome</keyword>
<organism evidence="2 3">
    <name type="scientific">Stomoxys calcitrans</name>
    <name type="common">Stable fly</name>
    <name type="synonym">Conops calcitrans</name>
    <dbReference type="NCBI Taxonomy" id="35570"/>
    <lineage>
        <taxon>Eukaryota</taxon>
        <taxon>Metazoa</taxon>
        <taxon>Ecdysozoa</taxon>
        <taxon>Arthropoda</taxon>
        <taxon>Hexapoda</taxon>
        <taxon>Insecta</taxon>
        <taxon>Pterygota</taxon>
        <taxon>Neoptera</taxon>
        <taxon>Endopterygota</taxon>
        <taxon>Diptera</taxon>
        <taxon>Brachycera</taxon>
        <taxon>Muscomorpha</taxon>
        <taxon>Muscoidea</taxon>
        <taxon>Muscidae</taxon>
        <taxon>Stomoxys</taxon>
    </lineage>
</organism>
<reference evidence="2" key="1">
    <citation type="submission" date="2020-05" db="UniProtKB">
        <authorList>
            <consortium name="EnsemblMetazoa"/>
        </authorList>
    </citation>
    <scope>IDENTIFICATION</scope>
    <source>
        <strain evidence="2">USDA</strain>
    </source>
</reference>
<feature type="compositionally biased region" description="Basic residues" evidence="1">
    <location>
        <begin position="121"/>
        <end position="130"/>
    </location>
</feature>
<proteinExistence type="predicted"/>
<protein>
    <submittedName>
        <fullName evidence="2">Uncharacterized protein</fullName>
    </submittedName>
</protein>
<evidence type="ECO:0000313" key="2">
    <source>
        <dbReference type="EnsemblMetazoa" id="SCAU004187-PA"/>
    </source>
</evidence>
<accession>A0A1I8P297</accession>
<name>A0A1I8P297_STOCA</name>
<dbReference type="AlphaFoldDB" id="A0A1I8P297"/>